<dbReference type="NCBIfam" id="TIGR03649">
    <property type="entry name" value="ergot_EASG"/>
    <property type="match status" value="1"/>
</dbReference>
<organism evidence="6">
    <name type="scientific">Claviceps paspali</name>
    <name type="common">Rye ergot fungus</name>
    <dbReference type="NCBI Taxonomy" id="40601"/>
    <lineage>
        <taxon>Eukaryota</taxon>
        <taxon>Fungi</taxon>
        <taxon>Dikarya</taxon>
        <taxon>Ascomycota</taxon>
        <taxon>Pezizomycotina</taxon>
        <taxon>Sordariomycetes</taxon>
        <taxon>Hypocreomycetidae</taxon>
        <taxon>Hypocreales</taxon>
        <taxon>Clavicipitaceae</taxon>
        <taxon>Claviceps</taxon>
    </lineage>
</organism>
<dbReference type="SUPFAM" id="SSF51735">
    <property type="entry name" value="NAD(P)-binding Rossmann-fold domains"/>
    <property type="match status" value="1"/>
</dbReference>
<dbReference type="GO" id="GO:0016491">
    <property type="term" value="F:oxidoreductase activity"/>
    <property type="evidence" value="ECO:0007669"/>
    <property type="project" value="UniProtKB-KW"/>
</dbReference>
<proteinExistence type="inferred from homology"/>
<dbReference type="Gene3D" id="3.90.25.10">
    <property type="entry name" value="UDP-galactose 4-epimerase, domain 1"/>
    <property type="match status" value="1"/>
</dbReference>
<keyword evidence="3" id="KW-0017">Alkaloid metabolism</keyword>
<evidence type="ECO:0000259" key="5">
    <source>
        <dbReference type="Pfam" id="PF05368"/>
    </source>
</evidence>
<evidence type="ECO:0000256" key="4">
    <source>
        <dbReference type="ARBA" id="ARBA00023002"/>
    </source>
</evidence>
<dbReference type="PANTHER" id="PTHR43162:SF1">
    <property type="entry name" value="PRESTALK A DIFFERENTIATION PROTEIN A"/>
    <property type="match status" value="1"/>
</dbReference>
<sequence>MTILLTGGNGKTTRQIARLFEEAKLPFVTASRSPSHPAAKVHRKFDWLDEATFANALSSDDGMKPVSAIWLVAPPVADPAPPVIKFIDLAREKGVKRFVLLSASIIEKGGPAMGSIHAHLDSLAGISYAVLRPTWFMENFSTAGEFQFETMAKENNIYSAAEDGKIPFISTVDIARVAFRALTADSIDAKDLVLVGPELLTYDDVAKTLSKVLGRDITHVRVTEAALAEKRRESGVPADIADMIASMDLIVRSGAEDRMNTAVKDFTGVEPRSFAEFASKEREAWLST</sequence>
<comment type="similarity">
    <text evidence="2">Belongs to the fgaFS/easG family.</text>
</comment>
<dbReference type="Pfam" id="PF05368">
    <property type="entry name" value="NmrA"/>
    <property type="match status" value="1"/>
</dbReference>
<name>G8GV76_CLAPA</name>
<dbReference type="InterPro" id="IPR036291">
    <property type="entry name" value="NAD(P)-bd_dom_sf"/>
</dbReference>
<evidence type="ECO:0000256" key="2">
    <source>
        <dbReference type="ARBA" id="ARBA00005372"/>
    </source>
</evidence>
<evidence type="ECO:0000313" key="6">
    <source>
        <dbReference type="EMBL" id="AET79194.1"/>
    </source>
</evidence>
<reference evidence="6" key="1">
    <citation type="submission" date="2011-06" db="EMBL/GenBank/DDBJ databases">
        <authorList>
            <person name="Florea S."/>
            <person name="Johnson R.D."/>
            <person name="Panaccione D.G."/>
            <person name="Voisey C.R."/>
            <person name="Schardl C.L."/>
        </authorList>
    </citation>
    <scope>NUCLEOTIDE SEQUENCE</scope>
    <source>
        <strain evidence="6">RRC-1481</strain>
    </source>
</reference>
<dbReference type="InterPro" id="IPR019901">
    <property type="entry name" value="Ergot_alkaloid_biosynthesis"/>
</dbReference>
<dbReference type="GO" id="GO:0035835">
    <property type="term" value="P:indole alkaloid biosynthetic process"/>
    <property type="evidence" value="ECO:0007669"/>
    <property type="project" value="UniProtKB-UniPathway"/>
</dbReference>
<dbReference type="Gene3D" id="3.40.50.720">
    <property type="entry name" value="NAD(P)-binding Rossmann-like Domain"/>
    <property type="match status" value="1"/>
</dbReference>
<dbReference type="AlphaFoldDB" id="G8GV76"/>
<feature type="domain" description="NmrA-like" evidence="5">
    <location>
        <begin position="124"/>
        <end position="253"/>
    </location>
</feature>
<dbReference type="InterPro" id="IPR051604">
    <property type="entry name" value="Ergot_Alk_Oxidoreductase"/>
</dbReference>
<protein>
    <submittedName>
        <fullName evidence="6">Agroclavine dehydrogenase</fullName>
    </submittedName>
</protein>
<evidence type="ECO:0000256" key="1">
    <source>
        <dbReference type="ARBA" id="ARBA00005107"/>
    </source>
</evidence>
<keyword evidence="4" id="KW-0560">Oxidoreductase</keyword>
<dbReference type="InterPro" id="IPR008030">
    <property type="entry name" value="NmrA-like"/>
</dbReference>
<dbReference type="PANTHER" id="PTHR43162">
    <property type="match status" value="1"/>
</dbReference>
<comment type="pathway">
    <text evidence="1">Alkaloid biosynthesis; ergot alkaloid biosynthesis.</text>
</comment>
<dbReference type="EMBL" id="JN186800">
    <property type="protein sequence ID" value="AET79194.1"/>
    <property type="molecule type" value="Genomic_DNA"/>
</dbReference>
<gene>
    <name evidence="6" type="primary">easG</name>
</gene>
<accession>G8GV76</accession>
<evidence type="ECO:0000256" key="3">
    <source>
        <dbReference type="ARBA" id="ARBA00022589"/>
    </source>
</evidence>
<dbReference type="UniPathway" id="UPA00327"/>